<dbReference type="GeneID" id="24095028"/>
<keyword evidence="3" id="KW-1185">Reference proteome</keyword>
<dbReference type="OrthoDB" id="2366471at2759"/>
<protein>
    <submittedName>
        <fullName evidence="2">Uncharacterized protein</fullName>
    </submittedName>
</protein>
<keyword evidence="1" id="KW-1133">Transmembrane helix</keyword>
<feature type="transmembrane region" description="Helical" evidence="1">
    <location>
        <begin position="201"/>
        <end position="219"/>
    </location>
</feature>
<dbReference type="InParanoid" id="J4HUF5"/>
<evidence type="ECO:0000256" key="1">
    <source>
        <dbReference type="SAM" id="Phobius"/>
    </source>
</evidence>
<gene>
    <name evidence="2" type="ORF">FIBRA_02144</name>
</gene>
<dbReference type="AlphaFoldDB" id="J4HUF5"/>
<keyword evidence="1" id="KW-0472">Membrane</keyword>
<evidence type="ECO:0000313" key="3">
    <source>
        <dbReference type="Proteomes" id="UP000006352"/>
    </source>
</evidence>
<name>J4HUF5_9APHY</name>
<dbReference type="HOGENOM" id="CLU_025274_1_1_1"/>
<dbReference type="EMBL" id="HE796966">
    <property type="protein sequence ID" value="CCM00117.1"/>
    <property type="molecule type" value="Genomic_DNA"/>
</dbReference>
<reference evidence="2 3" key="1">
    <citation type="journal article" date="2012" name="Appl. Environ. Microbiol.">
        <title>Short-read sequencing for genomic analysis of the brown rot fungus Fibroporia radiculosa.</title>
        <authorList>
            <person name="Tang J.D."/>
            <person name="Perkins A.D."/>
            <person name="Sonstegard T.S."/>
            <person name="Schroeder S.G."/>
            <person name="Burgess S.C."/>
            <person name="Diehl S.V."/>
        </authorList>
    </citation>
    <scope>NUCLEOTIDE SEQUENCE [LARGE SCALE GENOMIC DNA]</scope>
    <source>
        <strain evidence="2 3">TFFH 294</strain>
    </source>
</reference>
<organism evidence="2 3">
    <name type="scientific">Fibroporia radiculosa</name>
    <dbReference type="NCBI Taxonomy" id="599839"/>
    <lineage>
        <taxon>Eukaryota</taxon>
        <taxon>Fungi</taxon>
        <taxon>Dikarya</taxon>
        <taxon>Basidiomycota</taxon>
        <taxon>Agaricomycotina</taxon>
        <taxon>Agaricomycetes</taxon>
        <taxon>Polyporales</taxon>
        <taxon>Fibroporiaceae</taxon>
        <taxon>Fibroporia</taxon>
    </lineage>
</organism>
<dbReference type="RefSeq" id="XP_012179400.1">
    <property type="nucleotide sequence ID" value="XM_012324010.1"/>
</dbReference>
<sequence>MYLPNLRSASSNVAAIRRHIPPLPLKDSQFSLDTSGVAGFFGGPEAVSAMATVHVYEGRRWLGWYNSPGAYEISKAYGQLANSRFWDGLYPGPNTDPATLFGLDGKKGPRFRSFQSGTVIPNSGHLGALLMQECEDTKGIKFPGRQGFGVFVTVVELEQAPSSVMRPRLLRTHSVLLASIPIIASAATCVLSGLFQDWYAFSLILFGVIASGIACWVVGSGELAFTHPKPAPGIPPGDGMLVGESGIVILKGDENAVNSITRGRFSLRFKSEPAYNNIGLASMLLTIQFVAQLLLVPQATLFGQILFVISMAVSWGYNSWLSSLDKDKIQREILMQHVLSNPPKKRFDVGTRTTMAVLACLLLQPNNPKRVLEDLIPNDTEVWNRFKRGVSEMMEKGERIALPSNDLDGLDDHEQNLLNTFYDDAQVAVEGFSLHFKST</sequence>
<dbReference type="Proteomes" id="UP000006352">
    <property type="component" value="Unassembled WGS sequence"/>
</dbReference>
<evidence type="ECO:0000313" key="2">
    <source>
        <dbReference type="EMBL" id="CCM00117.1"/>
    </source>
</evidence>
<accession>J4HUF5</accession>
<feature type="transmembrane region" description="Helical" evidence="1">
    <location>
        <begin position="175"/>
        <end position="195"/>
    </location>
</feature>
<keyword evidence="1" id="KW-0812">Transmembrane</keyword>
<dbReference type="STRING" id="599839.J4HUF5"/>
<feature type="transmembrane region" description="Helical" evidence="1">
    <location>
        <begin position="301"/>
        <end position="321"/>
    </location>
</feature>
<proteinExistence type="predicted"/>
<feature type="transmembrane region" description="Helical" evidence="1">
    <location>
        <begin position="274"/>
        <end position="295"/>
    </location>
</feature>